<dbReference type="Proteomes" id="UP000630887">
    <property type="component" value="Unassembled WGS sequence"/>
</dbReference>
<accession>A0A8J3P7E1</accession>
<sequence>MSQRRRRASAKAAPPSARRRRAPLWSMLAVTFGALLMMISGGSLIVVKSFADTLRDSVEVAAPEVLAGPSGSAAPDAKALKGAFDILLLGIDTRSGQKADNARSDTIMIVHVSASHREAYLLSVPRDVRVNVPGHGYRKVNGAFQAGLGPKGDWAGGMKLAAQVIGKLTGITFEAAVVVDFSGFNKVIKALGSVRMCVEADTRSIHHFMVKGKPKYVGGMQDDKEANAYSRNTGNERYVHRKGCRDMQDWEALDFARQRYLPDNSLDYGRQRHQQQLMQAMMAKATSAGVLTDIGKVNNLIRAAGESMLMSLPRGMDIIDFFFAMQDIAAADLLSLKTNGGWYNGYEINGESFEDLNDLSKLMFKAASLDKLGEFVMLNPIVVNKKV</sequence>
<feature type="domain" description="Cell envelope-related transcriptional attenuator" evidence="2">
    <location>
        <begin position="103"/>
        <end position="286"/>
    </location>
</feature>
<comment type="similarity">
    <text evidence="1">Belongs to the LytR/CpsA/Psr (LCP) family.</text>
</comment>
<dbReference type="Gene3D" id="3.40.630.190">
    <property type="entry name" value="LCP protein"/>
    <property type="match status" value="1"/>
</dbReference>
<dbReference type="InterPro" id="IPR050922">
    <property type="entry name" value="LytR/CpsA/Psr_CW_biosynth"/>
</dbReference>
<evidence type="ECO:0000313" key="3">
    <source>
        <dbReference type="EMBL" id="GIG06976.1"/>
    </source>
</evidence>
<dbReference type="RefSeq" id="WP_203693333.1">
    <property type="nucleotide sequence ID" value="NZ_BAAALC010000041.1"/>
</dbReference>
<gene>
    <name evidence="3" type="ORF">Cco03nite_36760</name>
</gene>
<dbReference type="AlphaFoldDB" id="A0A8J3P7E1"/>
<dbReference type="Pfam" id="PF03816">
    <property type="entry name" value="LytR_cpsA_psr"/>
    <property type="match status" value="1"/>
</dbReference>
<reference evidence="3 4" key="1">
    <citation type="submission" date="2021-01" db="EMBL/GenBank/DDBJ databases">
        <title>Whole genome shotgun sequence of Catellatospora coxensis NBRC 107359.</title>
        <authorList>
            <person name="Komaki H."/>
            <person name="Tamura T."/>
        </authorList>
    </citation>
    <scope>NUCLEOTIDE SEQUENCE [LARGE SCALE GENOMIC DNA]</scope>
    <source>
        <strain evidence="3 4">NBRC 107359</strain>
    </source>
</reference>
<dbReference type="NCBIfam" id="TIGR00350">
    <property type="entry name" value="lytR_cpsA_psr"/>
    <property type="match status" value="1"/>
</dbReference>
<protein>
    <recommendedName>
        <fullName evidence="2">Cell envelope-related transcriptional attenuator domain-containing protein</fullName>
    </recommendedName>
</protein>
<evidence type="ECO:0000256" key="1">
    <source>
        <dbReference type="ARBA" id="ARBA00006068"/>
    </source>
</evidence>
<proteinExistence type="inferred from homology"/>
<name>A0A8J3P7E1_9ACTN</name>
<keyword evidence="4" id="KW-1185">Reference proteome</keyword>
<evidence type="ECO:0000259" key="2">
    <source>
        <dbReference type="Pfam" id="PF03816"/>
    </source>
</evidence>
<comment type="caution">
    <text evidence="3">The sequence shown here is derived from an EMBL/GenBank/DDBJ whole genome shotgun (WGS) entry which is preliminary data.</text>
</comment>
<organism evidence="3 4">
    <name type="scientific">Catellatospora coxensis</name>
    <dbReference type="NCBI Taxonomy" id="310354"/>
    <lineage>
        <taxon>Bacteria</taxon>
        <taxon>Bacillati</taxon>
        <taxon>Actinomycetota</taxon>
        <taxon>Actinomycetes</taxon>
        <taxon>Micromonosporales</taxon>
        <taxon>Micromonosporaceae</taxon>
        <taxon>Catellatospora</taxon>
    </lineage>
</organism>
<dbReference type="InterPro" id="IPR004474">
    <property type="entry name" value="LytR_CpsA_psr"/>
</dbReference>
<dbReference type="PANTHER" id="PTHR33392">
    <property type="entry name" value="POLYISOPRENYL-TEICHOIC ACID--PEPTIDOGLYCAN TEICHOIC ACID TRANSFERASE TAGU"/>
    <property type="match status" value="1"/>
</dbReference>
<evidence type="ECO:0000313" key="4">
    <source>
        <dbReference type="Proteomes" id="UP000630887"/>
    </source>
</evidence>
<dbReference type="EMBL" id="BONI01000029">
    <property type="protein sequence ID" value="GIG06976.1"/>
    <property type="molecule type" value="Genomic_DNA"/>
</dbReference>
<dbReference type="PANTHER" id="PTHR33392:SF6">
    <property type="entry name" value="POLYISOPRENYL-TEICHOIC ACID--PEPTIDOGLYCAN TEICHOIC ACID TRANSFERASE TAGU"/>
    <property type="match status" value="1"/>
</dbReference>